<accession>A0A8C5UQE8</accession>
<reference evidence="2" key="1">
    <citation type="submission" date="2016-12" db="EMBL/GenBank/DDBJ databases">
        <title>Mouse lemur reference genome and diversity panel.</title>
        <authorList>
            <person name="Harris R."/>
            <person name="Larsen P."/>
            <person name="Liu Y."/>
            <person name="Hughes D.S."/>
            <person name="Murali S."/>
            <person name="Raveendran M."/>
            <person name="Korchina V."/>
            <person name="Wang M."/>
            <person name="Jhangiani S."/>
            <person name="Bandaranaike D."/>
            <person name="Bellair M."/>
            <person name="Blankenburg K."/>
            <person name="Chao H."/>
            <person name="Dahdouli M."/>
            <person name="Dinh H."/>
            <person name="Doddapaneni H."/>
            <person name="English A."/>
            <person name="Firestine M."/>
            <person name="Gnanaolivu R."/>
            <person name="Gross S."/>
            <person name="Hernandez B."/>
            <person name="Javaid M."/>
            <person name="Jayaseelan J."/>
            <person name="Jones J."/>
            <person name="Khan Z."/>
            <person name="Kovar C."/>
            <person name="Kurapati P."/>
            <person name="Le B."/>
            <person name="Lee S."/>
            <person name="Li M."/>
            <person name="Mathew T."/>
            <person name="Narasimhan A."/>
            <person name="Ngo D."/>
            <person name="Nguyen L."/>
            <person name="Okwuonu G."/>
            <person name="Ongeri F."/>
            <person name="Osuji N."/>
            <person name="Pu L.-L."/>
            <person name="Puazo M."/>
            <person name="Quiroz J."/>
            <person name="Raj R."/>
            <person name="Rajbhandari K."/>
            <person name="Reid J.G."/>
            <person name="Santibanez J."/>
            <person name="Sexton D."/>
            <person name="Skinner E."/>
            <person name="Vee V."/>
            <person name="Weissenberger G."/>
            <person name="Wu Y."/>
            <person name="Xin Y."/>
            <person name="Han Y."/>
            <person name="Campbell C."/>
            <person name="Brown A."/>
            <person name="Sullivan B."/>
            <person name="Shelton J."/>
            <person name="Brown S."/>
            <person name="Dudchenko O."/>
            <person name="Machol I."/>
            <person name="Durand N."/>
            <person name="Shamim M."/>
            <person name="Lieberman A."/>
            <person name="Muzny D.M."/>
            <person name="Richards S."/>
            <person name="Yoder A."/>
            <person name="Worley K.C."/>
            <person name="Rogers J."/>
            <person name="Gibbs R.A."/>
        </authorList>
    </citation>
    <scope>NUCLEOTIDE SEQUENCE [LARGE SCALE GENOMIC DNA]</scope>
</reference>
<protein>
    <submittedName>
        <fullName evidence="2">Cytokine dependent hematopoietic cell linker</fullName>
    </submittedName>
</protein>
<proteinExistence type="predicted"/>
<dbReference type="Ensembl" id="ENSMICT00000005295.3">
    <property type="protein sequence ID" value="ENSMICP00000004827.3"/>
    <property type="gene ID" value="ENSMICG00000005288.3"/>
</dbReference>
<dbReference type="AlphaFoldDB" id="A0A8C5UQE8"/>
<name>A0A8C5UQE8_MICMU</name>
<dbReference type="EMBL" id="ABDC03005445">
    <property type="status" value="NOT_ANNOTATED_CDS"/>
    <property type="molecule type" value="Genomic_DNA"/>
</dbReference>
<organism evidence="2 3">
    <name type="scientific">Microcebus murinus</name>
    <name type="common">Gray mouse lemur</name>
    <name type="synonym">Lemur murinus</name>
    <dbReference type="NCBI Taxonomy" id="30608"/>
    <lineage>
        <taxon>Eukaryota</taxon>
        <taxon>Metazoa</taxon>
        <taxon>Chordata</taxon>
        <taxon>Craniata</taxon>
        <taxon>Vertebrata</taxon>
        <taxon>Euteleostomi</taxon>
        <taxon>Mammalia</taxon>
        <taxon>Eutheria</taxon>
        <taxon>Euarchontoglires</taxon>
        <taxon>Primates</taxon>
        <taxon>Strepsirrhini</taxon>
        <taxon>Lemuriformes</taxon>
        <taxon>Cheirogaleidae</taxon>
        <taxon>Microcebus</taxon>
    </lineage>
</organism>
<keyword evidence="3" id="KW-1185">Reference proteome</keyword>
<evidence type="ECO:0000313" key="2">
    <source>
        <dbReference type="Ensembl" id="ENSMICP00000004827.3"/>
    </source>
</evidence>
<sequence>INEPLPDCERNFAAILDGTKGHSDDDDYEDPELQMVEAWQTIKILPARPIKESEYADTRYFKSVIDTPLPSEAKTSSPTGEQSWSMQMRLKEVDKPISKDIRSQHVKGDKYIKRNKTPLPPPRPPMSVLKKYQPLPLEPERSRSTFPQRGPRQISLKDLNEP</sequence>
<reference evidence="2" key="2">
    <citation type="submission" date="2025-08" db="UniProtKB">
        <authorList>
            <consortium name="Ensembl"/>
        </authorList>
    </citation>
    <scope>IDENTIFICATION</scope>
</reference>
<feature type="compositionally biased region" description="Basic and acidic residues" evidence="1">
    <location>
        <begin position="89"/>
        <end position="112"/>
    </location>
</feature>
<feature type="compositionally biased region" description="Polar residues" evidence="1">
    <location>
        <begin position="73"/>
        <end position="86"/>
    </location>
</feature>
<feature type="region of interest" description="Disordered" evidence="1">
    <location>
        <begin position="68"/>
        <end position="162"/>
    </location>
</feature>
<reference evidence="2" key="3">
    <citation type="submission" date="2025-09" db="UniProtKB">
        <authorList>
            <consortium name="Ensembl"/>
        </authorList>
    </citation>
    <scope>IDENTIFICATION</scope>
</reference>
<dbReference type="GeneTree" id="ENSGT00940000161846"/>
<evidence type="ECO:0000256" key="1">
    <source>
        <dbReference type="SAM" id="MobiDB-lite"/>
    </source>
</evidence>
<gene>
    <name evidence="2" type="primary">CLNK</name>
</gene>
<dbReference type="Proteomes" id="UP000694394">
    <property type="component" value="Chromosome 4"/>
</dbReference>
<evidence type="ECO:0000313" key="3">
    <source>
        <dbReference type="Proteomes" id="UP000694394"/>
    </source>
</evidence>